<keyword evidence="2" id="KW-1185">Reference proteome</keyword>
<evidence type="ECO:0000313" key="2">
    <source>
        <dbReference type="Proteomes" id="UP000188533"/>
    </source>
</evidence>
<proteinExistence type="predicted"/>
<protein>
    <submittedName>
        <fullName evidence="1">Esterase lipase partial</fullName>
    </submittedName>
</protein>
<name>A0A1Q3EAY9_LENED</name>
<gene>
    <name evidence="1" type="ORF">LENED_006190</name>
</gene>
<organism evidence="1 2">
    <name type="scientific">Lentinula edodes</name>
    <name type="common">Shiitake mushroom</name>
    <name type="synonym">Lentinus edodes</name>
    <dbReference type="NCBI Taxonomy" id="5353"/>
    <lineage>
        <taxon>Eukaryota</taxon>
        <taxon>Fungi</taxon>
        <taxon>Dikarya</taxon>
        <taxon>Basidiomycota</taxon>
        <taxon>Agaricomycotina</taxon>
        <taxon>Agaricomycetes</taxon>
        <taxon>Agaricomycetidae</taxon>
        <taxon>Agaricales</taxon>
        <taxon>Marasmiineae</taxon>
        <taxon>Omphalotaceae</taxon>
        <taxon>Lentinula</taxon>
    </lineage>
</organism>
<reference evidence="1 2" key="2">
    <citation type="submission" date="2017-02" db="EMBL/GenBank/DDBJ databases">
        <title>A genome survey and senescence transcriptome analysis in Lentinula edodes.</title>
        <authorList>
            <person name="Sakamoto Y."/>
            <person name="Nakade K."/>
            <person name="Sato S."/>
            <person name="Yoshida Y."/>
            <person name="Miyazaki K."/>
            <person name="Natsume S."/>
            <person name="Konno N."/>
        </authorList>
    </citation>
    <scope>NUCLEOTIDE SEQUENCE [LARGE SCALE GENOMIC DNA]</scope>
    <source>
        <strain evidence="1 2">NBRC 111202</strain>
    </source>
</reference>
<dbReference type="Proteomes" id="UP000188533">
    <property type="component" value="Unassembled WGS sequence"/>
</dbReference>
<comment type="caution">
    <text evidence="1">The sequence shown here is derived from an EMBL/GenBank/DDBJ whole genome shotgun (WGS) entry which is preliminary data.</text>
</comment>
<reference evidence="1 2" key="1">
    <citation type="submission" date="2016-08" db="EMBL/GenBank/DDBJ databases">
        <authorList>
            <consortium name="Lentinula edodes genome sequencing consortium"/>
            <person name="Sakamoto Y."/>
            <person name="Nakade K."/>
            <person name="Sato S."/>
            <person name="Yoshida Y."/>
            <person name="Miyazaki K."/>
            <person name="Natsume S."/>
            <person name="Konno N."/>
        </authorList>
    </citation>
    <scope>NUCLEOTIDE SEQUENCE [LARGE SCALE GENOMIC DNA]</scope>
    <source>
        <strain evidence="1 2">NBRC 111202</strain>
    </source>
</reference>
<sequence length="132" mass="14739">MDVPSFLQPQTDSQYANSVYVHSIFQHSKPLGFSKTIWWPSADPSTVVLFIPGNPGLSEFYIPVLDRFTGAESQAKRSALCVLTVSYNHKHSTYSKRAKSFLGLSTAFSLYYIEVLTSFASDLFENSICVVL</sequence>
<dbReference type="EMBL" id="BDGU01000190">
    <property type="protein sequence ID" value="GAW04403.1"/>
    <property type="molecule type" value="Genomic_DNA"/>
</dbReference>
<evidence type="ECO:0000313" key="1">
    <source>
        <dbReference type="EMBL" id="GAW04403.1"/>
    </source>
</evidence>
<accession>A0A1Q3EAY9</accession>
<dbReference type="AlphaFoldDB" id="A0A1Q3EAY9"/>